<dbReference type="GO" id="GO:0006027">
    <property type="term" value="P:glycosaminoglycan catabolic process"/>
    <property type="evidence" value="ECO:0007669"/>
    <property type="project" value="InterPro"/>
</dbReference>
<name>A0A9Q8V3S2_9GAMM</name>
<reference evidence="12" key="1">
    <citation type="submission" date="2022-03" db="EMBL/GenBank/DDBJ databases">
        <title>ESBL-producing Moellerella wisconsensis and Escherichia marmotae isolated from wild game meat.</title>
        <authorList>
            <person name="Biggel M."/>
        </authorList>
    </citation>
    <scope>NUCLEOTIDE SEQUENCE</scope>
    <source>
        <strain evidence="12">W51</strain>
    </source>
</reference>
<feature type="domain" description="Polysaccharide lyase family 8 C-terminal" evidence="9">
    <location>
        <begin position="868"/>
        <end position="929"/>
    </location>
</feature>
<feature type="chain" id="PRO_5040309480" description="Chondroitin sulfate ABC lyase" evidence="7">
    <location>
        <begin position="21"/>
        <end position="1012"/>
    </location>
</feature>
<feature type="signal peptide" evidence="7">
    <location>
        <begin position="1"/>
        <end position="20"/>
    </location>
</feature>
<feature type="active site" description="Proton donor" evidence="4">
    <location>
        <position position="482"/>
    </location>
</feature>
<evidence type="ECO:0000256" key="2">
    <source>
        <dbReference type="ARBA" id="ARBA00023239"/>
    </source>
</evidence>
<dbReference type="PANTHER" id="PTHR37322">
    <property type="match status" value="1"/>
</dbReference>
<dbReference type="SUPFAM" id="SSF49863">
    <property type="entry name" value="Hyaluronate lyase-like, C-terminal domain"/>
    <property type="match status" value="1"/>
</dbReference>
<feature type="domain" description="Lyase N-terminal" evidence="10">
    <location>
        <begin position="37"/>
        <end position="190"/>
    </location>
</feature>
<keyword evidence="3" id="KW-0119">Carbohydrate metabolism</keyword>
<dbReference type="EMBL" id="CP093245">
    <property type="protein sequence ID" value="UNH29961.1"/>
    <property type="molecule type" value="Genomic_DNA"/>
</dbReference>
<dbReference type="InterPro" id="IPR015176">
    <property type="entry name" value="Lyase_N"/>
</dbReference>
<dbReference type="InterPro" id="IPR011071">
    <property type="entry name" value="Lyase_8-like_C"/>
</dbReference>
<feature type="binding site" evidence="5">
    <location>
        <position position="169"/>
    </location>
    <ligand>
        <name>Ca(2+)</name>
        <dbReference type="ChEBI" id="CHEBI:29108"/>
    </ligand>
</feature>
<feature type="active site" description="Proton acceptor" evidence="4">
    <location>
        <position position="475"/>
    </location>
</feature>
<dbReference type="PANTHER" id="PTHR37322:SF3">
    <property type="entry name" value="CHONDROITIN SULFATE ABC EXOLYASE"/>
    <property type="match status" value="1"/>
</dbReference>
<dbReference type="GO" id="GO:0034000">
    <property type="term" value="F:chondroitin-sulfate-ABC endolyase activity"/>
    <property type="evidence" value="ECO:0007669"/>
    <property type="project" value="InterPro"/>
</dbReference>
<dbReference type="Pfam" id="PF09093">
    <property type="entry name" value="Lyase_catalyt"/>
    <property type="match status" value="1"/>
</dbReference>
<evidence type="ECO:0000259" key="9">
    <source>
        <dbReference type="Pfam" id="PF02884"/>
    </source>
</evidence>
<comment type="function">
    <text evidence="3">Broad-specificity glycosaminoglycan lyase.</text>
</comment>
<dbReference type="InterPro" id="IPR011013">
    <property type="entry name" value="Gal_mutarotase_sf_dom"/>
</dbReference>
<dbReference type="SUPFAM" id="SSF74650">
    <property type="entry name" value="Galactose mutarotase-like"/>
    <property type="match status" value="1"/>
</dbReference>
<dbReference type="Gene3D" id="2.70.98.10">
    <property type="match status" value="1"/>
</dbReference>
<evidence type="ECO:0000256" key="1">
    <source>
        <dbReference type="ARBA" id="ARBA00006699"/>
    </source>
</evidence>
<protein>
    <recommendedName>
        <fullName evidence="3">Chondroitin sulfate ABC lyase</fullName>
    </recommendedName>
    <alternativeName>
        <fullName evidence="3">Chondroitin ABC eliminase</fullName>
    </alternativeName>
    <alternativeName>
        <fullName evidence="3">Chondroitin ABC lyase</fullName>
    </alternativeName>
    <alternativeName>
        <fullName evidence="3">Chondroitinase ABC</fullName>
    </alternativeName>
</protein>
<dbReference type="Proteomes" id="UP000829116">
    <property type="component" value="Chromosome"/>
</dbReference>
<feature type="active site" description="Proton acceptor" evidence="4">
    <location>
        <position position="365"/>
    </location>
</feature>
<proteinExistence type="inferred from homology"/>
<dbReference type="GO" id="GO:0005975">
    <property type="term" value="P:carbohydrate metabolic process"/>
    <property type="evidence" value="ECO:0007669"/>
    <property type="project" value="InterPro"/>
</dbReference>
<accession>A0A9Q8V3S2</accession>
<feature type="compositionally biased region" description="Polar residues" evidence="6">
    <location>
        <begin position="46"/>
        <end position="57"/>
    </location>
</feature>
<dbReference type="InterPro" id="IPR003159">
    <property type="entry name" value="Lyase_8_central_dom"/>
</dbReference>
<evidence type="ECO:0000259" key="11">
    <source>
        <dbReference type="Pfam" id="PF09093"/>
    </source>
</evidence>
<dbReference type="Pfam" id="PF02278">
    <property type="entry name" value="Lyase_8"/>
    <property type="match status" value="1"/>
</dbReference>
<evidence type="ECO:0000256" key="6">
    <source>
        <dbReference type="SAM" id="MobiDB-lite"/>
    </source>
</evidence>
<organism evidence="12 13">
    <name type="scientific">Moellerella wisconsensis</name>
    <dbReference type="NCBI Taxonomy" id="158849"/>
    <lineage>
        <taxon>Bacteria</taxon>
        <taxon>Pseudomonadati</taxon>
        <taxon>Pseudomonadota</taxon>
        <taxon>Gammaproteobacteria</taxon>
        <taxon>Enterobacterales</taxon>
        <taxon>Morganellaceae</taxon>
        <taxon>Moellerella</taxon>
    </lineage>
</organism>
<gene>
    <name evidence="12" type="ORF">MNY72_11430</name>
</gene>
<keyword evidence="5" id="KW-0479">Metal-binding</keyword>
<dbReference type="InterPro" id="IPR014718">
    <property type="entry name" value="GH-type_carb-bd"/>
</dbReference>
<feature type="compositionally biased region" description="Basic and acidic residues" evidence="6">
    <location>
        <begin position="58"/>
        <end position="67"/>
    </location>
</feature>
<feature type="domain" description="Polysaccharide lyase family 8 central" evidence="8">
    <location>
        <begin position="612"/>
        <end position="856"/>
    </location>
</feature>
<evidence type="ECO:0000256" key="5">
    <source>
        <dbReference type="PIRSR" id="PIRSR034515-3"/>
    </source>
</evidence>
<evidence type="ECO:0000256" key="3">
    <source>
        <dbReference type="PIRNR" id="PIRNR034515"/>
    </source>
</evidence>
<dbReference type="InterPro" id="IPR039174">
    <property type="entry name" value="Chondroitin_ABC_lyase"/>
</dbReference>
<dbReference type="GO" id="GO:0030246">
    <property type="term" value="F:carbohydrate binding"/>
    <property type="evidence" value="ECO:0007669"/>
    <property type="project" value="InterPro"/>
</dbReference>
<dbReference type="AlphaFoldDB" id="A0A9Q8V3S2"/>
<dbReference type="InterPro" id="IPR024200">
    <property type="entry name" value="Chondroitinase_ABC_I"/>
</dbReference>
<sequence>MKKTALFSALSLIFLAPAYASSLPSVAHETFGDVYLFEQQLPNTLSTPQGSSLSLDRQQSKDGEQSLKWRYQPGATLSINSPVTYQDRADTSTPLTFMLWIYNPQAIDTPLTFRFMQNKQPAKTFKVGMNFSGWHGIAVPFRDMTGEARGKFDALQIIAPDHAGTVFFDQLIMSVPVDQRWPIPDDSIPFVNNAVNTMVSKNWSALRMYDQMFQQHYPQLNFKVAFRDDQPETAEIYRRFDAYQGASEDKKVSHEMVEKNLAQWQTFNIQQQADGTISAKPLDHPNRQHFMKVDGVFSPDTLKALTDANMLRDIGKTLLQTALYLRSNQLSASDRAQLEAAYLLGTRYVLEQGFTRGSGYQIITHVGYQTRELFNAWFIGRHVLAQHGLLAPTQQAMMWYNATGRIFEPDDNIVDANVDILNTQLQWMVKSLLMLPDVAQRQAALAQLNTWLNKTILRSKGVAGGFKSDGSIFHHSQHYPAYAKDAFDGLAPTVYALSQSPYRLSEPAHTRLKEVLLNMRVYTKESQIPIVLSGRHPTGLHKISVAPYQWMALAGTPDGKKSVDPDLAAAYARLQNLSQFEGISAENEPSGAWAMNYASMAIQRRASSQDQQKSWLAIARGFSRYLVGNESYEKNNRYGRYLQYGQLEIIPADLTQRGFSHAGWDWNRYPGTTTIHLPYPELKAKLNQLPAAGIEEMLLSTESYSGANTLGNNSMFAMKLHGHSKYQQQSLRANKSYFMFDNRIIALGSGIENDDSAHATETTLFQFAVPQQQAISVNGQQITALDNPLHLNQPSLLIDPAGNLYSVPHQQRLTVTYGQQQSVDDRNDKPTENRIATAIIEHGKAPKNQSYEYAVVIEADQPQAPEYQVIQQDNRVHAVKDGLSQQQGYAFFEAANVTSPEATVIASDAPVMVMVNPQDNRLSLSVVNPDLNFYQGVEPDQVDAQGQQVEVSIYSRPWLTANSQPQTSTLVINGKWQLAKPQPGVKVTQHNDTTQITTTTTEAKPCVIELIK</sequence>
<evidence type="ECO:0000313" key="12">
    <source>
        <dbReference type="EMBL" id="UNH29961.1"/>
    </source>
</evidence>
<dbReference type="Pfam" id="PF02884">
    <property type="entry name" value="Lyase_8_C"/>
    <property type="match status" value="1"/>
</dbReference>
<evidence type="ECO:0000259" key="8">
    <source>
        <dbReference type="Pfam" id="PF02278"/>
    </source>
</evidence>
<dbReference type="GO" id="GO:0046872">
    <property type="term" value="F:metal ion binding"/>
    <property type="evidence" value="ECO:0007669"/>
    <property type="project" value="UniProtKB-KW"/>
</dbReference>
<dbReference type="InterPro" id="IPR008979">
    <property type="entry name" value="Galactose-bd-like_sf"/>
</dbReference>
<evidence type="ECO:0000313" key="13">
    <source>
        <dbReference type="Proteomes" id="UP000829116"/>
    </source>
</evidence>
<keyword evidence="2 3" id="KW-0456">Lyase</keyword>
<dbReference type="SUPFAM" id="SSF49785">
    <property type="entry name" value="Galactose-binding domain-like"/>
    <property type="match status" value="1"/>
</dbReference>
<evidence type="ECO:0000256" key="4">
    <source>
        <dbReference type="PIRSR" id="PIRSR034515-1"/>
    </source>
</evidence>
<evidence type="ECO:0000259" key="10">
    <source>
        <dbReference type="Pfam" id="PF09092"/>
    </source>
</evidence>
<feature type="binding site" evidence="5">
    <location>
        <position position="62"/>
    </location>
    <ligand>
        <name>Ca(2+)</name>
        <dbReference type="ChEBI" id="CHEBI:29108"/>
    </ligand>
</feature>
<feature type="region of interest" description="Disordered" evidence="6">
    <location>
        <begin position="46"/>
        <end position="67"/>
    </location>
</feature>
<dbReference type="SUPFAM" id="SSF48230">
    <property type="entry name" value="Chondroitin AC/alginate lyase"/>
    <property type="match status" value="1"/>
</dbReference>
<dbReference type="Pfam" id="PF09092">
    <property type="entry name" value="Lyase_N"/>
    <property type="match status" value="1"/>
</dbReference>
<dbReference type="Gene3D" id="2.60.220.10">
    <property type="entry name" value="Polysaccharide lyase family 8-like, C-terminal"/>
    <property type="match status" value="1"/>
</dbReference>
<comment type="similarity">
    <text evidence="1 3">Belongs to the polysaccharide lyase 8 family.</text>
</comment>
<dbReference type="Gene3D" id="2.60.120.430">
    <property type="entry name" value="Galactose-binding lectin"/>
    <property type="match status" value="1"/>
</dbReference>
<dbReference type="InterPro" id="IPR008929">
    <property type="entry name" value="Chondroitin_lyas"/>
</dbReference>
<dbReference type="InterPro" id="IPR004103">
    <property type="entry name" value="Lyase_8_C"/>
</dbReference>
<dbReference type="GO" id="GO:0005576">
    <property type="term" value="C:extracellular region"/>
    <property type="evidence" value="ECO:0007669"/>
    <property type="project" value="InterPro"/>
</dbReference>
<keyword evidence="5" id="KW-0106">Calcium</keyword>
<dbReference type="Gene3D" id="1.50.10.100">
    <property type="entry name" value="Chondroitin AC/alginate lyase"/>
    <property type="match status" value="1"/>
</dbReference>
<dbReference type="PIRSF" id="PIRSF034515">
    <property type="entry name" value="Chondroitinase"/>
    <property type="match status" value="1"/>
</dbReference>
<keyword evidence="7" id="KW-0732">Signal</keyword>
<evidence type="ECO:0000256" key="7">
    <source>
        <dbReference type="SAM" id="SignalP"/>
    </source>
</evidence>
<feature type="binding site" evidence="5">
    <location>
        <position position="38"/>
    </location>
    <ligand>
        <name>Ca(2+)</name>
        <dbReference type="ChEBI" id="CHEBI:29108"/>
    </ligand>
</feature>
<dbReference type="InterPro" id="IPR015177">
    <property type="entry name" value="Lyase_catalyt"/>
</dbReference>
<feature type="domain" description="Lyase catalytic" evidence="11">
    <location>
        <begin position="248"/>
        <end position="576"/>
    </location>
</feature>